<dbReference type="CDD" id="cd07521">
    <property type="entry name" value="HAD_FCP1-like"/>
    <property type="match status" value="1"/>
</dbReference>
<dbReference type="AlphaFoldDB" id="A0A0G4FC44"/>
<dbReference type="PhylomeDB" id="A0A0G4FC44"/>
<dbReference type="InterPro" id="IPR050365">
    <property type="entry name" value="TIM50"/>
</dbReference>
<feature type="region of interest" description="Disordered" evidence="1">
    <location>
        <begin position="92"/>
        <end position="136"/>
    </location>
</feature>
<feature type="domain" description="FCP1 homology" evidence="2">
    <location>
        <begin position="72"/>
        <end position="293"/>
    </location>
</feature>
<dbReference type="STRING" id="1169540.A0A0G4FC44"/>
<dbReference type="InterPro" id="IPR004274">
    <property type="entry name" value="FCP1_dom"/>
</dbReference>
<gene>
    <name evidence="3" type="ORF">Vbra_14891</name>
</gene>
<dbReference type="InterPro" id="IPR023214">
    <property type="entry name" value="HAD_sf"/>
</dbReference>
<dbReference type="SUPFAM" id="SSF56784">
    <property type="entry name" value="HAD-like"/>
    <property type="match status" value="1"/>
</dbReference>
<feature type="compositionally biased region" description="Basic and acidic residues" evidence="1">
    <location>
        <begin position="327"/>
        <end position="352"/>
    </location>
</feature>
<dbReference type="InterPro" id="IPR011948">
    <property type="entry name" value="Dullard_phosphatase"/>
</dbReference>
<dbReference type="OrthoDB" id="277011at2759"/>
<evidence type="ECO:0000313" key="4">
    <source>
        <dbReference type="Proteomes" id="UP000041254"/>
    </source>
</evidence>
<dbReference type="Proteomes" id="UP000041254">
    <property type="component" value="Unassembled WGS sequence"/>
</dbReference>
<dbReference type="InterPro" id="IPR036412">
    <property type="entry name" value="HAD-like_sf"/>
</dbReference>
<proteinExistence type="predicted"/>
<evidence type="ECO:0000259" key="2">
    <source>
        <dbReference type="PROSITE" id="PS50969"/>
    </source>
</evidence>
<dbReference type="VEuPathDB" id="CryptoDB:Vbra_14891"/>
<sequence>MAGGGTQLMARLRFRFRHLINFTRSLLRYVWSFLAAVESLPGHLVTLLRGGPVSYGRLVGGHHVRRLDSGRRVRPSMTLVLDLDETLIHAVKLPDPSPRTHTAPSPPSDAPPDRATSTRERRRTRRSSAGGTGGANGGREIIIWGNGVSGHNDLREVAVRTVKVDVRVDERVATFRVARRPHLMRFLAEMYPVYEIVVYTAGRQEYADAIIDQLDLHTYVDKRFFRDSCVQNDNGQFVKDLRIVRHELSRVILVDDSPIAYSKFPENALPIQGWWGQRDDRALLDLIPLLLAVRKTKDVRHILSLRTSTKQPAPPPPPPPPPPTHTTPREHNQDQDNRKDREQQEIFHDCHQHPPHHNQHQPSHHQQQQQSREVDSATERRIEASGMVAMPSSAGVRGATLKKKETHPHYWHHTHPPGAKRIDEGGGSVGRGKAYVNGMKMVNGVSCVAGGECVAAPPVGAGVVVSEGVCPC</sequence>
<organism evidence="3 4">
    <name type="scientific">Vitrella brassicaformis (strain CCMP3155)</name>
    <dbReference type="NCBI Taxonomy" id="1169540"/>
    <lineage>
        <taxon>Eukaryota</taxon>
        <taxon>Sar</taxon>
        <taxon>Alveolata</taxon>
        <taxon>Colpodellida</taxon>
        <taxon>Vitrellaceae</taxon>
        <taxon>Vitrella</taxon>
    </lineage>
</organism>
<feature type="compositionally biased region" description="Basic residues" evidence="1">
    <location>
        <begin position="353"/>
        <end position="363"/>
    </location>
</feature>
<dbReference type="Pfam" id="PF03031">
    <property type="entry name" value="NIF"/>
    <property type="match status" value="1"/>
</dbReference>
<reference evidence="3 4" key="1">
    <citation type="submission" date="2014-11" db="EMBL/GenBank/DDBJ databases">
        <authorList>
            <person name="Zhu J."/>
            <person name="Qi W."/>
            <person name="Song R."/>
        </authorList>
    </citation>
    <scope>NUCLEOTIDE SEQUENCE [LARGE SCALE GENOMIC DNA]</scope>
</reference>
<dbReference type="SMART" id="SM00577">
    <property type="entry name" value="CPDc"/>
    <property type="match status" value="1"/>
</dbReference>
<evidence type="ECO:0000313" key="3">
    <source>
        <dbReference type="EMBL" id="CEM10177.1"/>
    </source>
</evidence>
<name>A0A0G4FC44_VITBC</name>
<dbReference type="PROSITE" id="PS50969">
    <property type="entry name" value="FCP1"/>
    <property type="match status" value="1"/>
</dbReference>
<feature type="region of interest" description="Disordered" evidence="1">
    <location>
        <begin position="305"/>
        <end position="379"/>
    </location>
</feature>
<dbReference type="NCBIfam" id="TIGR02251">
    <property type="entry name" value="HIF-SF_euk"/>
    <property type="match status" value="1"/>
</dbReference>
<dbReference type="Gene3D" id="3.40.50.1000">
    <property type="entry name" value="HAD superfamily/HAD-like"/>
    <property type="match status" value="1"/>
</dbReference>
<accession>A0A0G4FC44</accession>
<dbReference type="EMBL" id="CDMY01000402">
    <property type="protein sequence ID" value="CEM10177.1"/>
    <property type="molecule type" value="Genomic_DNA"/>
</dbReference>
<evidence type="ECO:0000256" key="1">
    <source>
        <dbReference type="SAM" id="MobiDB-lite"/>
    </source>
</evidence>
<protein>
    <recommendedName>
        <fullName evidence="2">FCP1 homology domain-containing protein</fullName>
    </recommendedName>
</protein>
<dbReference type="PANTHER" id="PTHR12210">
    <property type="entry name" value="DULLARD PROTEIN PHOSPHATASE"/>
    <property type="match status" value="1"/>
</dbReference>
<dbReference type="GO" id="GO:0016791">
    <property type="term" value="F:phosphatase activity"/>
    <property type="evidence" value="ECO:0007669"/>
    <property type="project" value="InterPro"/>
</dbReference>
<feature type="compositionally biased region" description="Pro residues" evidence="1">
    <location>
        <begin position="312"/>
        <end position="325"/>
    </location>
</feature>
<keyword evidence="4" id="KW-1185">Reference proteome</keyword>
<dbReference type="InParanoid" id="A0A0G4FC44"/>